<gene>
    <name evidence="2" type="ORF">LGQ03_07625</name>
</gene>
<dbReference type="Proteomes" id="UP001138961">
    <property type="component" value="Unassembled WGS sequence"/>
</dbReference>
<evidence type="ECO:0000313" key="3">
    <source>
        <dbReference type="Proteomes" id="UP001138961"/>
    </source>
</evidence>
<sequence length="152" mass="16858">MLERLLSLFHPGTTVTPLPKADEQHALGALLVRAAKIDRAYLFEEVEEIDHVLAALYDLNPVEAAKMRARCEKLESAMPDTAELAEVLHQHISDDHLEDAVRALWSVVFSDGNEAAAEDALLHEIEAILGVSPERARELHDEEMAKSGRFPS</sequence>
<organism evidence="2 3">
    <name type="scientific">Loktanella gaetbuli</name>
    <dbReference type="NCBI Taxonomy" id="2881335"/>
    <lineage>
        <taxon>Bacteria</taxon>
        <taxon>Pseudomonadati</taxon>
        <taxon>Pseudomonadota</taxon>
        <taxon>Alphaproteobacteria</taxon>
        <taxon>Rhodobacterales</taxon>
        <taxon>Roseobacteraceae</taxon>
        <taxon>Loktanella</taxon>
    </lineage>
</organism>
<dbReference type="EMBL" id="JAJATZ010000003">
    <property type="protein sequence ID" value="MCB5199107.1"/>
    <property type="molecule type" value="Genomic_DNA"/>
</dbReference>
<dbReference type="InterPro" id="IPR007791">
    <property type="entry name" value="DjlA_N"/>
</dbReference>
<evidence type="ECO:0000259" key="1">
    <source>
        <dbReference type="Pfam" id="PF05099"/>
    </source>
</evidence>
<keyword evidence="3" id="KW-1185">Reference proteome</keyword>
<dbReference type="Pfam" id="PF05099">
    <property type="entry name" value="TerB"/>
    <property type="match status" value="1"/>
</dbReference>
<protein>
    <submittedName>
        <fullName evidence="2">TerB family tellurite resistance protein</fullName>
    </submittedName>
</protein>
<dbReference type="SUPFAM" id="SSF158682">
    <property type="entry name" value="TerB-like"/>
    <property type="match status" value="1"/>
</dbReference>
<feature type="domain" description="Co-chaperone DjlA N-terminal" evidence="1">
    <location>
        <begin position="25"/>
        <end position="137"/>
    </location>
</feature>
<accession>A0ABS8BTP7</accession>
<dbReference type="CDD" id="cd07313">
    <property type="entry name" value="terB_like_2"/>
    <property type="match status" value="1"/>
</dbReference>
<dbReference type="Gene3D" id="1.10.3680.10">
    <property type="entry name" value="TerB-like"/>
    <property type="match status" value="1"/>
</dbReference>
<proteinExistence type="predicted"/>
<reference evidence="2" key="1">
    <citation type="submission" date="2021-10" db="EMBL/GenBank/DDBJ databases">
        <title>Loktanella gaetbuli sp. nov., isolated from a tidal flat.</title>
        <authorList>
            <person name="Park S."/>
            <person name="Yoon J.-H."/>
        </authorList>
    </citation>
    <scope>NUCLEOTIDE SEQUENCE</scope>
    <source>
        <strain evidence="2">TSTF-M6</strain>
    </source>
</reference>
<evidence type="ECO:0000313" key="2">
    <source>
        <dbReference type="EMBL" id="MCB5199107.1"/>
    </source>
</evidence>
<name>A0ABS8BTP7_9RHOB</name>
<dbReference type="RefSeq" id="WP_226747927.1">
    <property type="nucleotide sequence ID" value="NZ_JAJATZ010000003.1"/>
</dbReference>
<comment type="caution">
    <text evidence="2">The sequence shown here is derived from an EMBL/GenBank/DDBJ whole genome shotgun (WGS) entry which is preliminary data.</text>
</comment>
<dbReference type="InterPro" id="IPR029024">
    <property type="entry name" value="TerB-like"/>
</dbReference>